<dbReference type="InterPro" id="IPR045851">
    <property type="entry name" value="AMP-bd_C_sf"/>
</dbReference>
<keyword evidence="3" id="KW-0436">Ligase</keyword>
<evidence type="ECO:0000313" key="4">
    <source>
        <dbReference type="Proteomes" id="UP000002484"/>
    </source>
</evidence>
<dbReference type="Gene3D" id="3.40.50.12780">
    <property type="entry name" value="N-terminal domain of ligase-like"/>
    <property type="match status" value="1"/>
</dbReference>
<gene>
    <name evidence="3" type="ordered locus">FraEuI1c_5546</name>
</gene>
<keyword evidence="4" id="KW-1185">Reference proteome</keyword>
<feature type="domain" description="AMP-binding enzyme C-terminal" evidence="2">
    <location>
        <begin position="458"/>
        <end position="535"/>
    </location>
</feature>
<dbReference type="Proteomes" id="UP000002484">
    <property type="component" value="Chromosome"/>
</dbReference>
<dbReference type="HOGENOM" id="CLU_000022_59_7_11"/>
<evidence type="ECO:0000259" key="1">
    <source>
        <dbReference type="Pfam" id="PF00501"/>
    </source>
</evidence>
<protein>
    <submittedName>
        <fullName evidence="3">AMP-dependent synthetase and ligase</fullName>
    </submittedName>
</protein>
<dbReference type="EMBL" id="CP002299">
    <property type="protein sequence ID" value="ADP83532.1"/>
    <property type="molecule type" value="Genomic_DNA"/>
</dbReference>
<dbReference type="PANTHER" id="PTHR43201:SF32">
    <property type="entry name" value="2-SUCCINYLBENZOATE--COA LIGASE, CHLOROPLASTIC_PEROXISOMAL"/>
    <property type="match status" value="1"/>
</dbReference>
<sequence>MSGTVQNSVPDLDARPDGVDLSVPETFWELVERRAALTPDTELFADGLGRGLTAAQFKAAAERTAVALAGRGIGVGTVVSWQLPTTLESVVLMMALARLGATQNPIIQTLREREVGSITAKAGTSVFVTVPSWRGFDHGALMSALIADRGGVGELLLVDHRAAAAEGRLALPMADAGEPLPPPAPPAGPGETRWIYTTSGTTADPKGVLHTDHSVAVAARGNVTGAEPTPADLYPIAFPLAHIGGAVMLAASLLSGLRLLLLDSFDAETTPRLMAAAGATMLGSAAPFLNAYLAAQAADRVDDPGAVLYPKLRAAYSGGAPKPPGLHAAVARELGGRGVLSSWGMTEFPLATHARLDDTDDELTATEGRAAPDVEIRVVAVDGTPCPPGVEGELLLRGPQLFSGYLGVPAGEIAELFDADGFFRTGDLGVVGPRGHVRITGRRKDVIIRNAENIAAPEVEDILATHPSIAEVAVIGLPDERTGERCCAVVRLTAGAAPVTLADLAAHALAGGLAKFKLPEQVEFVDVLPRTDMGKVAKNLLRKRYLP</sequence>
<dbReference type="RefSeq" id="WP_013426650.1">
    <property type="nucleotide sequence ID" value="NC_014666.1"/>
</dbReference>
<dbReference type="GO" id="GO:0006631">
    <property type="term" value="P:fatty acid metabolic process"/>
    <property type="evidence" value="ECO:0007669"/>
    <property type="project" value="TreeGrafter"/>
</dbReference>
<dbReference type="KEGG" id="fri:FraEuI1c_5546"/>
<dbReference type="InterPro" id="IPR042099">
    <property type="entry name" value="ANL_N_sf"/>
</dbReference>
<evidence type="ECO:0000259" key="2">
    <source>
        <dbReference type="Pfam" id="PF13193"/>
    </source>
</evidence>
<dbReference type="SUPFAM" id="SSF56801">
    <property type="entry name" value="Acetyl-CoA synthetase-like"/>
    <property type="match status" value="1"/>
</dbReference>
<dbReference type="GO" id="GO:0031956">
    <property type="term" value="F:medium-chain fatty acid-CoA ligase activity"/>
    <property type="evidence" value="ECO:0007669"/>
    <property type="project" value="TreeGrafter"/>
</dbReference>
<reference evidence="3 4" key="1">
    <citation type="submission" date="2010-10" db="EMBL/GenBank/DDBJ databases">
        <title>Complete sequence of Frankia sp. EuI1c.</title>
        <authorList>
            <consortium name="US DOE Joint Genome Institute"/>
            <person name="Lucas S."/>
            <person name="Copeland A."/>
            <person name="Lapidus A."/>
            <person name="Cheng J.-F."/>
            <person name="Bruce D."/>
            <person name="Goodwin L."/>
            <person name="Pitluck S."/>
            <person name="Chertkov O."/>
            <person name="Detter J.C."/>
            <person name="Han C."/>
            <person name="Tapia R."/>
            <person name="Land M."/>
            <person name="Hauser L."/>
            <person name="Jeffries C."/>
            <person name="Kyrpides N."/>
            <person name="Ivanova N."/>
            <person name="Mikhailova N."/>
            <person name="Beauchemin N."/>
            <person name="Sen A."/>
            <person name="Sur S.A."/>
            <person name="Gtari M."/>
            <person name="Wall L."/>
            <person name="Tisa L."/>
            <person name="Woyke T."/>
        </authorList>
    </citation>
    <scope>NUCLEOTIDE SEQUENCE [LARGE SCALE GENOMIC DNA]</scope>
    <source>
        <strain evidence="4">DSM 45817 / CECT 9037 / EuI1c</strain>
    </source>
</reference>
<dbReference type="eggNOG" id="COG0318">
    <property type="taxonomic scope" value="Bacteria"/>
</dbReference>
<dbReference type="Gene3D" id="3.30.300.30">
    <property type="match status" value="1"/>
</dbReference>
<dbReference type="Pfam" id="PF00501">
    <property type="entry name" value="AMP-binding"/>
    <property type="match status" value="1"/>
</dbReference>
<dbReference type="PANTHER" id="PTHR43201">
    <property type="entry name" value="ACYL-COA SYNTHETASE"/>
    <property type="match status" value="1"/>
</dbReference>
<dbReference type="InterPro" id="IPR000873">
    <property type="entry name" value="AMP-dep_synth/lig_dom"/>
</dbReference>
<proteinExistence type="predicted"/>
<dbReference type="InParanoid" id="E3JC76"/>
<dbReference type="STRING" id="298654.FraEuI1c_5546"/>
<name>E3JC76_PSEI1</name>
<organism evidence="3 4">
    <name type="scientific">Pseudofrankia inefficax (strain DSM 45817 / CECT 9037 / DDB 130130 / EuI1c)</name>
    <name type="common">Frankia inefficax</name>
    <dbReference type="NCBI Taxonomy" id="298654"/>
    <lineage>
        <taxon>Bacteria</taxon>
        <taxon>Bacillati</taxon>
        <taxon>Actinomycetota</taxon>
        <taxon>Actinomycetes</taxon>
        <taxon>Frankiales</taxon>
        <taxon>Frankiaceae</taxon>
        <taxon>Pseudofrankia</taxon>
    </lineage>
</organism>
<feature type="domain" description="AMP-dependent synthetase/ligase" evidence="1">
    <location>
        <begin position="32"/>
        <end position="406"/>
    </location>
</feature>
<dbReference type="AlphaFoldDB" id="E3JC76"/>
<evidence type="ECO:0000313" key="3">
    <source>
        <dbReference type="EMBL" id="ADP83532.1"/>
    </source>
</evidence>
<accession>E3JC76</accession>
<dbReference type="Pfam" id="PF13193">
    <property type="entry name" value="AMP-binding_C"/>
    <property type="match status" value="1"/>
</dbReference>
<dbReference type="InterPro" id="IPR025110">
    <property type="entry name" value="AMP-bd_C"/>
</dbReference>